<evidence type="ECO:0000313" key="8">
    <source>
        <dbReference type="Proteomes" id="UP001597227"/>
    </source>
</evidence>
<evidence type="ECO:0000256" key="3">
    <source>
        <dbReference type="ARBA" id="ARBA00022692"/>
    </source>
</evidence>
<evidence type="ECO:0000256" key="2">
    <source>
        <dbReference type="ARBA" id="ARBA00022475"/>
    </source>
</evidence>
<dbReference type="Pfam" id="PF02361">
    <property type="entry name" value="CbiQ"/>
    <property type="match status" value="1"/>
</dbReference>
<gene>
    <name evidence="7" type="ORF">ACFSFW_18845</name>
</gene>
<feature type="transmembrane region" description="Helical" evidence="6">
    <location>
        <begin position="233"/>
        <end position="255"/>
    </location>
</feature>
<dbReference type="CDD" id="cd16914">
    <property type="entry name" value="EcfT"/>
    <property type="match status" value="1"/>
</dbReference>
<comment type="caution">
    <text evidence="7">The sequence shown here is derived from an EMBL/GenBank/DDBJ whole genome shotgun (WGS) entry which is preliminary data.</text>
</comment>
<evidence type="ECO:0000256" key="6">
    <source>
        <dbReference type="SAM" id="Phobius"/>
    </source>
</evidence>
<name>A0ABW4MT76_9BACI</name>
<protein>
    <submittedName>
        <fullName evidence="7">Energy-coupling factor transporter transmembrane component T family protein</fullName>
    </submittedName>
</protein>
<sequence>MEILSKDTWLHRINPSIKLFVLVSLCIAVLFIDTLHLLIHTSLVVFILFFGFTGHSFKRIILFTLPFLLIFLSTSSSMILFGKGETVLFKLGLITISEESIYKGLVVGFRGIIFAGLGLTFALTTRPVFLFYSLMQQLKLPPKYAYSFMAGLRLIPIMMEEFQTIQNALRVRGIEHQKGIRSIFFKLKAYSIPLLSQSIRRAHRIAVAMEAKRFSNQKDRTFYYELTLSKYDLIFILYFVIMLSLGYYFSSPLFLI</sequence>
<evidence type="ECO:0000256" key="5">
    <source>
        <dbReference type="ARBA" id="ARBA00023136"/>
    </source>
</evidence>
<proteinExistence type="predicted"/>
<keyword evidence="4 6" id="KW-1133">Transmembrane helix</keyword>
<dbReference type="PANTHER" id="PTHR34857">
    <property type="entry name" value="SLL0384 PROTEIN"/>
    <property type="match status" value="1"/>
</dbReference>
<feature type="transmembrane region" description="Helical" evidence="6">
    <location>
        <begin position="101"/>
        <end position="123"/>
    </location>
</feature>
<evidence type="ECO:0000313" key="7">
    <source>
        <dbReference type="EMBL" id="MFD1780727.1"/>
    </source>
</evidence>
<feature type="transmembrane region" description="Helical" evidence="6">
    <location>
        <begin position="60"/>
        <end position="81"/>
    </location>
</feature>
<evidence type="ECO:0000256" key="4">
    <source>
        <dbReference type="ARBA" id="ARBA00022989"/>
    </source>
</evidence>
<dbReference type="RefSeq" id="WP_388040500.1">
    <property type="nucleotide sequence ID" value="NZ_JBHUEK010000026.1"/>
</dbReference>
<dbReference type="Proteomes" id="UP001597227">
    <property type="component" value="Unassembled WGS sequence"/>
</dbReference>
<keyword evidence="2" id="KW-1003">Cell membrane</keyword>
<dbReference type="EMBL" id="JBHUEK010000026">
    <property type="protein sequence ID" value="MFD1780727.1"/>
    <property type="molecule type" value="Genomic_DNA"/>
</dbReference>
<keyword evidence="5 6" id="KW-0472">Membrane</keyword>
<evidence type="ECO:0000256" key="1">
    <source>
        <dbReference type="ARBA" id="ARBA00004141"/>
    </source>
</evidence>
<reference evidence="8" key="1">
    <citation type="journal article" date="2019" name="Int. J. Syst. Evol. Microbiol.">
        <title>The Global Catalogue of Microorganisms (GCM) 10K type strain sequencing project: providing services to taxonomists for standard genome sequencing and annotation.</title>
        <authorList>
            <consortium name="The Broad Institute Genomics Platform"/>
            <consortium name="The Broad Institute Genome Sequencing Center for Infectious Disease"/>
            <person name="Wu L."/>
            <person name="Ma J."/>
        </authorList>
    </citation>
    <scope>NUCLEOTIDE SEQUENCE [LARGE SCALE GENOMIC DNA]</scope>
    <source>
        <strain evidence="8">CCUG 15531</strain>
    </source>
</reference>
<comment type="subcellular location">
    <subcellularLocation>
        <location evidence="1">Membrane</location>
        <topology evidence="1">Multi-pass membrane protein</topology>
    </subcellularLocation>
</comment>
<feature type="transmembrane region" description="Helical" evidence="6">
    <location>
        <begin position="20"/>
        <end position="53"/>
    </location>
</feature>
<organism evidence="7 8">
    <name type="scientific">Fredinandcohnia salidurans</name>
    <dbReference type="NCBI Taxonomy" id="2595041"/>
    <lineage>
        <taxon>Bacteria</taxon>
        <taxon>Bacillati</taxon>
        <taxon>Bacillota</taxon>
        <taxon>Bacilli</taxon>
        <taxon>Bacillales</taxon>
        <taxon>Bacillaceae</taxon>
        <taxon>Fredinandcohnia</taxon>
    </lineage>
</organism>
<accession>A0ABW4MT76</accession>
<keyword evidence="3 6" id="KW-0812">Transmembrane</keyword>
<dbReference type="InterPro" id="IPR051611">
    <property type="entry name" value="ECF_transporter_component"/>
</dbReference>
<dbReference type="PANTHER" id="PTHR34857:SF2">
    <property type="entry name" value="SLL0384 PROTEIN"/>
    <property type="match status" value="1"/>
</dbReference>
<keyword evidence="8" id="KW-1185">Reference proteome</keyword>
<dbReference type="InterPro" id="IPR003339">
    <property type="entry name" value="ABC/ECF_trnsptr_transmembrane"/>
</dbReference>